<gene>
    <name evidence="2" type="ORF">LPJ53_006600</name>
</gene>
<dbReference type="Proteomes" id="UP001149813">
    <property type="component" value="Unassembled WGS sequence"/>
</dbReference>
<feature type="compositionally biased region" description="Pro residues" evidence="1">
    <location>
        <begin position="1"/>
        <end position="22"/>
    </location>
</feature>
<feature type="region of interest" description="Disordered" evidence="1">
    <location>
        <begin position="1"/>
        <end position="26"/>
    </location>
</feature>
<feature type="non-terminal residue" evidence="2">
    <location>
        <position position="277"/>
    </location>
</feature>
<accession>A0A9W7XS10</accession>
<sequence>MSEQRPPPGMPPHAPSPAPAPDGPTWSTVLVRGGPPNTGQRGTSQNFLENLARQANKPIRVDNGTPFSALHLIEKTGTEADAFDVTAVPPVRIVPNQHDYPCLGYSVPAGATYTDIQDAFIAKQDKLTSSLHLTFYRSSRLAVIRFRNDKDRLTFLSEPIEINGAPACLSQFQAYSPEITFVTLTGLQEADPRDAATKIHAALGEHGRIIDIVLYKRGPFLSSLAQVVVSLPEGKTIDGLVELDGYSVTALGKRVDKACVYCKTKGHTKAECRSRPQ</sequence>
<comment type="caution">
    <text evidence="2">The sequence shown here is derived from an EMBL/GenBank/DDBJ whole genome shotgun (WGS) entry which is preliminary data.</text>
</comment>
<organism evidence="2 3">
    <name type="scientific">Coemansia erecta</name>
    <dbReference type="NCBI Taxonomy" id="147472"/>
    <lineage>
        <taxon>Eukaryota</taxon>
        <taxon>Fungi</taxon>
        <taxon>Fungi incertae sedis</taxon>
        <taxon>Zoopagomycota</taxon>
        <taxon>Kickxellomycotina</taxon>
        <taxon>Kickxellomycetes</taxon>
        <taxon>Kickxellales</taxon>
        <taxon>Kickxellaceae</taxon>
        <taxon>Coemansia</taxon>
    </lineage>
</organism>
<reference evidence="2" key="1">
    <citation type="submission" date="2022-07" db="EMBL/GenBank/DDBJ databases">
        <title>Phylogenomic reconstructions and comparative analyses of Kickxellomycotina fungi.</title>
        <authorList>
            <person name="Reynolds N.K."/>
            <person name="Stajich J.E."/>
            <person name="Barry K."/>
            <person name="Grigoriev I.V."/>
            <person name="Crous P."/>
            <person name="Smith M.E."/>
        </authorList>
    </citation>
    <scope>NUCLEOTIDE SEQUENCE</scope>
    <source>
        <strain evidence="2">NBRC 32514</strain>
    </source>
</reference>
<evidence type="ECO:0000313" key="3">
    <source>
        <dbReference type="Proteomes" id="UP001149813"/>
    </source>
</evidence>
<name>A0A9W7XS10_9FUNG</name>
<protein>
    <submittedName>
        <fullName evidence="2">Uncharacterized protein</fullName>
    </submittedName>
</protein>
<keyword evidence="3" id="KW-1185">Reference proteome</keyword>
<dbReference type="OrthoDB" id="5520939at2759"/>
<dbReference type="AlphaFoldDB" id="A0A9W7XS10"/>
<evidence type="ECO:0000256" key="1">
    <source>
        <dbReference type="SAM" id="MobiDB-lite"/>
    </source>
</evidence>
<proteinExistence type="predicted"/>
<dbReference type="EMBL" id="JANBOJ010001073">
    <property type="protein sequence ID" value="KAJ1718266.1"/>
    <property type="molecule type" value="Genomic_DNA"/>
</dbReference>
<evidence type="ECO:0000313" key="2">
    <source>
        <dbReference type="EMBL" id="KAJ1718266.1"/>
    </source>
</evidence>